<dbReference type="InterPro" id="IPR013083">
    <property type="entry name" value="Znf_RING/FYVE/PHD"/>
</dbReference>
<gene>
    <name evidence="11" type="ORF">DASC09_011820</name>
</gene>
<keyword evidence="12" id="KW-1185">Reference proteome</keyword>
<dbReference type="InterPro" id="IPR019787">
    <property type="entry name" value="Znf_PHD-finger"/>
</dbReference>
<feature type="binding site" evidence="7">
    <location>
        <position position="416"/>
    </location>
    <ligand>
        <name>Zn(2+)</name>
        <dbReference type="ChEBI" id="CHEBI:29105"/>
        <label>1</label>
    </ligand>
</feature>
<dbReference type="Proteomes" id="UP001360560">
    <property type="component" value="Unassembled WGS sequence"/>
</dbReference>
<feature type="binding site" evidence="7">
    <location>
        <position position="418"/>
    </location>
    <ligand>
        <name>Zn(2+)</name>
        <dbReference type="ChEBI" id="CHEBI:29105"/>
        <label>1</label>
    </ligand>
</feature>
<feature type="binding site" evidence="7">
    <location>
        <position position="434"/>
    </location>
    <ligand>
        <name>Zn(2+)</name>
        <dbReference type="ChEBI" id="CHEBI:29105"/>
        <label>2</label>
    </ligand>
</feature>
<feature type="compositionally biased region" description="Polar residues" evidence="9">
    <location>
        <begin position="286"/>
        <end position="296"/>
    </location>
</feature>
<evidence type="ECO:0000256" key="4">
    <source>
        <dbReference type="ARBA" id="ARBA00022771"/>
    </source>
</evidence>
<evidence type="ECO:0000256" key="3">
    <source>
        <dbReference type="ARBA" id="ARBA00022723"/>
    </source>
</evidence>
<evidence type="ECO:0000256" key="5">
    <source>
        <dbReference type="ARBA" id="ARBA00022833"/>
    </source>
</evidence>
<dbReference type="SUPFAM" id="SSF57903">
    <property type="entry name" value="FYVE/PHD zinc finger"/>
    <property type="match status" value="1"/>
</dbReference>
<feature type="region of interest" description="Disordered" evidence="9">
    <location>
        <begin position="472"/>
        <end position="507"/>
    </location>
</feature>
<keyword evidence="3 7" id="KW-0479">Metal-binding</keyword>
<sequence length="758" mass="84741">MPSSTQLCSPQMWTLTTPNNLAITDHLPADIIRCLWVVQSLNIRFNERREDLYNIINLLKSISKFQVLDTDASLGRTRSSNVKALLESLSTIKIFESQKSSLLQQIKQIDSEIRMIHQESIRESVKLRLLLDYAKRFLNASSYQLIQILFSRFKNQVELEEFVDAFTNSQNSRGIGSLKTGFAKEYPNVTTPSTSKLNTLLKSSSSLQQPNDSNTITRFSDYDEEFRQLIKSSWDSRKNERRQSERDGFVRKQIALSIMAKNETFDRCFNLNGYEQPKMRLVIRNPTPTDVASSNKLKLRVANTKSNVESSASDSDFETSKSPPPLTPKLKLTIRSGHPLSKDHLINDFPVSNNISSRLKRKASGLSESSKLKINKIAGKNKSETYSSAGRSQASGKSGIEQEAEDQEEVDESVFCICRSGSSGKMIGCDDDHCKYGGWFHYKCLSIPINFEPGKRNKWYCPWCRDKHLSKQKPSVDKSEKKPRLPSGKVSSQEGPQLRPRLEATRPLRTRNREIVSIVDDIDSVLRHKKKAKPSDRSLKEPLAVIKNTVAKSSTDNQTEVKKKVVQHPITPVKRSLRSGGKALASPVLESKPILKTPVLSSGKITKEEVPSRRTLRSAGNVLDVAVRSVEGKPMRSLRSSGSINDGVGPMVPLSTLPTRSLRSGRKTAISPMVAKPLSKLRSAKKVVSSSKSPTKEAAGVRKFPNRAKVHPLISTPTKTKTQTKHQVKTPVISGFVETFLNDGYFSPLSDINISDNE</sequence>
<feature type="binding site" evidence="7">
    <location>
        <position position="464"/>
    </location>
    <ligand>
        <name>Zn(2+)</name>
        <dbReference type="ChEBI" id="CHEBI:29105"/>
        <label>2</label>
    </ligand>
</feature>
<reference evidence="11 12" key="1">
    <citation type="journal article" date="2023" name="Elife">
        <title>Identification of key yeast species and microbe-microbe interactions impacting larval growth of Drosophila in the wild.</title>
        <authorList>
            <person name="Mure A."/>
            <person name="Sugiura Y."/>
            <person name="Maeda R."/>
            <person name="Honda K."/>
            <person name="Sakurai N."/>
            <person name="Takahashi Y."/>
            <person name="Watada M."/>
            <person name="Katoh T."/>
            <person name="Gotoh A."/>
            <person name="Gotoh Y."/>
            <person name="Taniguchi I."/>
            <person name="Nakamura K."/>
            <person name="Hayashi T."/>
            <person name="Katayama T."/>
            <person name="Uemura T."/>
            <person name="Hattori Y."/>
        </authorList>
    </citation>
    <scope>NUCLEOTIDE SEQUENCE [LARGE SCALE GENOMIC DNA]</scope>
    <source>
        <strain evidence="11 12">SC-9</strain>
    </source>
</reference>
<feature type="compositionally biased region" description="Basic and acidic residues" evidence="9">
    <location>
        <begin position="472"/>
        <end position="483"/>
    </location>
</feature>
<keyword evidence="6" id="KW-0539">Nucleus</keyword>
<evidence type="ECO:0000256" key="6">
    <source>
        <dbReference type="ARBA" id="ARBA00023242"/>
    </source>
</evidence>
<dbReference type="PANTHER" id="PTHR10333:SF94">
    <property type="entry name" value="FINGER DOMAIN PROTEIN, PUTATIVE (AFU_ORTHOLOGUE AFUA_3G11940)-RELATED"/>
    <property type="match status" value="1"/>
</dbReference>
<feature type="region of interest" description="Disordered" evidence="9">
    <location>
        <begin position="285"/>
        <end position="332"/>
    </location>
</feature>
<dbReference type="GO" id="GO:0005634">
    <property type="term" value="C:nucleus"/>
    <property type="evidence" value="ECO:0007669"/>
    <property type="project" value="UniProtKB-SubCell"/>
</dbReference>
<dbReference type="InterPro" id="IPR011011">
    <property type="entry name" value="Znf_FYVE_PHD"/>
</dbReference>
<dbReference type="GO" id="GO:0000123">
    <property type="term" value="C:histone acetyltransferase complex"/>
    <property type="evidence" value="ECO:0007669"/>
    <property type="project" value="TreeGrafter"/>
</dbReference>
<evidence type="ECO:0000256" key="9">
    <source>
        <dbReference type="SAM" id="MobiDB-lite"/>
    </source>
</evidence>
<feature type="region of interest" description="Disordered" evidence="9">
    <location>
        <begin position="634"/>
        <end position="659"/>
    </location>
</feature>
<keyword evidence="5 7" id="KW-0862">Zinc</keyword>
<dbReference type="InterPro" id="IPR001965">
    <property type="entry name" value="Znf_PHD"/>
</dbReference>
<comment type="similarity">
    <text evidence="2">Belongs to the ING family.</text>
</comment>
<feature type="binding site" evidence="7">
    <location>
        <position position="444"/>
    </location>
    <ligand>
        <name>Zn(2+)</name>
        <dbReference type="ChEBI" id="CHEBI:29105"/>
        <label>1</label>
    </ligand>
</feature>
<evidence type="ECO:0000256" key="1">
    <source>
        <dbReference type="ARBA" id="ARBA00004123"/>
    </source>
</evidence>
<protein>
    <recommendedName>
        <fullName evidence="10">PHD-type domain-containing protein</fullName>
    </recommendedName>
</protein>
<feature type="binding site" evidence="7">
    <location>
        <position position="441"/>
    </location>
    <ligand>
        <name>Zn(2+)</name>
        <dbReference type="ChEBI" id="CHEBI:29105"/>
        <label>1</label>
    </ligand>
</feature>
<evidence type="ECO:0000256" key="2">
    <source>
        <dbReference type="ARBA" id="ARBA00010210"/>
    </source>
</evidence>
<dbReference type="GO" id="GO:0008270">
    <property type="term" value="F:zinc ion binding"/>
    <property type="evidence" value="ECO:0007669"/>
    <property type="project" value="UniProtKB-KW"/>
</dbReference>
<dbReference type="PROSITE" id="PS50016">
    <property type="entry name" value="ZF_PHD_2"/>
    <property type="match status" value="1"/>
</dbReference>
<dbReference type="SMART" id="SM00249">
    <property type="entry name" value="PHD"/>
    <property type="match status" value="1"/>
</dbReference>
<dbReference type="InterPro" id="IPR028651">
    <property type="entry name" value="ING_fam"/>
</dbReference>
<feature type="binding site" evidence="7">
    <location>
        <position position="429"/>
    </location>
    <ligand>
        <name>Zn(2+)</name>
        <dbReference type="ChEBI" id="CHEBI:29105"/>
        <label>2</label>
    </ligand>
</feature>
<proteinExistence type="inferred from homology"/>
<organism evidence="11 12">
    <name type="scientific">Saccharomycopsis crataegensis</name>
    <dbReference type="NCBI Taxonomy" id="43959"/>
    <lineage>
        <taxon>Eukaryota</taxon>
        <taxon>Fungi</taxon>
        <taxon>Dikarya</taxon>
        <taxon>Ascomycota</taxon>
        <taxon>Saccharomycotina</taxon>
        <taxon>Saccharomycetes</taxon>
        <taxon>Saccharomycopsidaceae</taxon>
        <taxon>Saccharomycopsis</taxon>
    </lineage>
</organism>
<feature type="region of interest" description="Disordered" evidence="9">
    <location>
        <begin position="382"/>
        <end position="406"/>
    </location>
</feature>
<dbReference type="Pfam" id="PF00628">
    <property type="entry name" value="PHD"/>
    <property type="match status" value="1"/>
</dbReference>
<comment type="subcellular location">
    <subcellularLocation>
        <location evidence="1">Nucleus</location>
    </subcellularLocation>
</comment>
<name>A0AAV5QGZ0_9ASCO</name>
<evidence type="ECO:0000259" key="10">
    <source>
        <dbReference type="PROSITE" id="PS50016"/>
    </source>
</evidence>
<dbReference type="RefSeq" id="XP_064850857.1">
    <property type="nucleotide sequence ID" value="XM_064994785.1"/>
</dbReference>
<feature type="compositionally biased region" description="Polar residues" evidence="9">
    <location>
        <begin position="384"/>
        <end position="396"/>
    </location>
</feature>
<feature type="binding site" evidence="7">
    <location>
        <position position="461"/>
    </location>
    <ligand>
        <name>Zn(2+)</name>
        <dbReference type="ChEBI" id="CHEBI:29105"/>
        <label>2</label>
    </ligand>
</feature>
<dbReference type="Gene3D" id="3.30.40.10">
    <property type="entry name" value="Zinc/RING finger domain, C3HC4 (zinc finger)"/>
    <property type="match status" value="1"/>
</dbReference>
<evidence type="ECO:0000313" key="11">
    <source>
        <dbReference type="EMBL" id="GMM33857.1"/>
    </source>
</evidence>
<dbReference type="GeneID" id="90071836"/>
<dbReference type="AlphaFoldDB" id="A0AAV5QGZ0"/>
<evidence type="ECO:0000256" key="8">
    <source>
        <dbReference type="PROSITE-ProRule" id="PRU00146"/>
    </source>
</evidence>
<dbReference type="EMBL" id="BTFZ01000002">
    <property type="protein sequence ID" value="GMM33857.1"/>
    <property type="molecule type" value="Genomic_DNA"/>
</dbReference>
<dbReference type="GO" id="GO:0004402">
    <property type="term" value="F:histone acetyltransferase activity"/>
    <property type="evidence" value="ECO:0007669"/>
    <property type="project" value="TreeGrafter"/>
</dbReference>
<feature type="compositionally biased region" description="Polar residues" evidence="9">
    <location>
        <begin position="303"/>
        <end position="314"/>
    </location>
</feature>
<dbReference type="PANTHER" id="PTHR10333">
    <property type="entry name" value="INHIBITOR OF GROWTH PROTEIN"/>
    <property type="match status" value="1"/>
</dbReference>
<comment type="caution">
    <text evidence="11">The sequence shown here is derived from an EMBL/GenBank/DDBJ whole genome shotgun (WGS) entry which is preliminary data.</text>
</comment>
<accession>A0AAV5QGZ0</accession>
<feature type="domain" description="PHD-type" evidence="10">
    <location>
        <begin position="413"/>
        <end position="467"/>
    </location>
</feature>
<evidence type="ECO:0000313" key="12">
    <source>
        <dbReference type="Proteomes" id="UP001360560"/>
    </source>
</evidence>
<keyword evidence="4 8" id="KW-0863">Zinc-finger</keyword>
<dbReference type="GO" id="GO:0006355">
    <property type="term" value="P:regulation of DNA-templated transcription"/>
    <property type="evidence" value="ECO:0007669"/>
    <property type="project" value="TreeGrafter"/>
</dbReference>
<evidence type="ECO:0000256" key="7">
    <source>
        <dbReference type="PIRSR" id="PIRSR628651-51"/>
    </source>
</evidence>